<dbReference type="RefSeq" id="WP_307224287.1">
    <property type="nucleotide sequence ID" value="NZ_CP116940.1"/>
</dbReference>
<sequence length="87" mass="9726">MDSLKDPVPMTTIHEDLQEIIQLLKDIQRNQYVLLADQNSSLLMSTDVGAVSMKIVKNGLEQFGIHLNAQFYPENIESADHNGQSQG</sequence>
<protein>
    <submittedName>
        <fullName evidence="1">Uncharacterized protein</fullName>
    </submittedName>
</protein>
<proteinExistence type="predicted"/>
<name>A0ABT9YA76_9FIRM</name>
<evidence type="ECO:0000313" key="2">
    <source>
        <dbReference type="Proteomes" id="UP001239167"/>
    </source>
</evidence>
<reference evidence="1 2" key="1">
    <citation type="submission" date="2023-07" db="EMBL/GenBank/DDBJ databases">
        <title>Genomic Encyclopedia of Type Strains, Phase IV (KMG-IV): sequencing the most valuable type-strain genomes for metagenomic binning, comparative biology and taxonomic classification.</title>
        <authorList>
            <person name="Goeker M."/>
        </authorList>
    </citation>
    <scope>NUCLEOTIDE SEQUENCE [LARGE SCALE GENOMIC DNA]</scope>
    <source>
        <strain evidence="1 2">DSM 16980</strain>
    </source>
</reference>
<organism evidence="1 2">
    <name type="scientific">Pectinatus haikarae</name>
    <dbReference type="NCBI Taxonomy" id="349096"/>
    <lineage>
        <taxon>Bacteria</taxon>
        <taxon>Bacillati</taxon>
        <taxon>Bacillota</taxon>
        <taxon>Negativicutes</taxon>
        <taxon>Selenomonadales</taxon>
        <taxon>Selenomonadaceae</taxon>
        <taxon>Pectinatus</taxon>
    </lineage>
</organism>
<dbReference type="EMBL" id="JAUSUE010000012">
    <property type="protein sequence ID" value="MDQ0204102.1"/>
    <property type="molecule type" value="Genomic_DNA"/>
</dbReference>
<evidence type="ECO:0000313" key="1">
    <source>
        <dbReference type="EMBL" id="MDQ0204102.1"/>
    </source>
</evidence>
<dbReference type="Proteomes" id="UP001239167">
    <property type="component" value="Unassembled WGS sequence"/>
</dbReference>
<gene>
    <name evidence="1" type="ORF">J2S01_001824</name>
</gene>
<comment type="caution">
    <text evidence="1">The sequence shown here is derived from an EMBL/GenBank/DDBJ whole genome shotgun (WGS) entry which is preliminary data.</text>
</comment>
<keyword evidence="2" id="KW-1185">Reference proteome</keyword>
<accession>A0ABT9YA76</accession>